<reference evidence="6" key="2">
    <citation type="submission" date="2020-01" db="EMBL/GenBank/DDBJ databases">
        <authorList>
            <consortium name="NCBI Pathogen Detection Project"/>
        </authorList>
    </citation>
    <scope>NUCLEOTIDE SEQUENCE</scope>
    <source>
        <strain evidence="6">CFIAFB20140010</strain>
        <strain evidence="7">LiDS0115</strain>
    </source>
</reference>
<dbReference type="InterPro" id="IPR027417">
    <property type="entry name" value="P-loop_NTPase"/>
</dbReference>
<dbReference type="Gene3D" id="1.10.8.60">
    <property type="match status" value="1"/>
</dbReference>
<evidence type="ECO:0000256" key="1">
    <source>
        <dbReference type="ARBA" id="ARBA00006914"/>
    </source>
</evidence>
<dbReference type="Proteomes" id="UP000841561">
    <property type="component" value="Unassembled WGS sequence"/>
</dbReference>
<dbReference type="AlphaFoldDB" id="A0A3T1TEY2"/>
<organism evidence="6">
    <name type="scientific">Listeria monocytogenes</name>
    <dbReference type="NCBI Taxonomy" id="1639"/>
    <lineage>
        <taxon>Bacteria</taxon>
        <taxon>Bacillati</taxon>
        <taxon>Bacillota</taxon>
        <taxon>Bacilli</taxon>
        <taxon>Bacillales</taxon>
        <taxon>Listeriaceae</taxon>
        <taxon>Listeria</taxon>
    </lineage>
</organism>
<keyword evidence="2" id="KW-0547">Nucleotide-binding</keyword>
<dbReference type="EMBL" id="DAAKPP010000001">
    <property type="protein sequence ID" value="HAC3054467.1"/>
    <property type="molecule type" value="Genomic_DNA"/>
</dbReference>
<evidence type="ECO:0000256" key="4">
    <source>
        <dbReference type="SAM" id="Coils"/>
    </source>
</evidence>
<keyword evidence="3 7" id="KW-0067">ATP-binding</keyword>
<accession>A0A3T1TEY2</accession>
<dbReference type="GO" id="GO:0016887">
    <property type="term" value="F:ATP hydrolysis activity"/>
    <property type="evidence" value="ECO:0007669"/>
    <property type="project" value="InterPro"/>
</dbReference>
<comment type="caution">
    <text evidence="6">The sequence shown here is derived from an EMBL/GenBank/DDBJ whole genome shotgun (WGS) entry which is preliminary data.</text>
</comment>
<gene>
    <name evidence="6" type="ORF">GYP27_15720</name>
    <name evidence="7" type="ORF">GZK27_02960</name>
</gene>
<comment type="similarity">
    <text evidence="1">Belongs to the AAA ATPase family.</text>
</comment>
<evidence type="ECO:0000259" key="5">
    <source>
        <dbReference type="SMART" id="SM00382"/>
    </source>
</evidence>
<dbReference type="Pfam" id="PF00004">
    <property type="entry name" value="AAA"/>
    <property type="match status" value="1"/>
</dbReference>
<dbReference type="SUPFAM" id="SSF52540">
    <property type="entry name" value="P-loop containing nucleoside triphosphate hydrolases"/>
    <property type="match status" value="1"/>
</dbReference>
<protein>
    <submittedName>
        <fullName evidence="6">AAA family ATPase</fullName>
    </submittedName>
    <submittedName>
        <fullName evidence="7">ATP-binding protein</fullName>
    </submittedName>
</protein>
<reference evidence="6 8" key="1">
    <citation type="journal article" date="2018" name="Genome Biol.">
        <title>SKESA: strategic k-mer extension for scrupulous assemblies.</title>
        <authorList>
            <person name="Souvorov A."/>
            <person name="Agarwala R."/>
            <person name="Lipman D.J."/>
        </authorList>
    </citation>
    <scope>NUCLEOTIDE SEQUENCE [LARGE SCALE GENOMIC DNA]</scope>
    <source>
        <strain evidence="6">CFIAFB20140010</strain>
        <strain evidence="7 8">LiDS0115</strain>
    </source>
</reference>
<evidence type="ECO:0000313" key="8">
    <source>
        <dbReference type="Proteomes" id="UP000841561"/>
    </source>
</evidence>
<dbReference type="GO" id="GO:0005524">
    <property type="term" value="F:ATP binding"/>
    <property type="evidence" value="ECO:0007669"/>
    <property type="project" value="UniProtKB-KW"/>
</dbReference>
<feature type="coiled-coil region" evidence="4">
    <location>
        <begin position="190"/>
        <end position="217"/>
    </location>
</feature>
<dbReference type="CDD" id="cd19481">
    <property type="entry name" value="RecA-like_protease"/>
    <property type="match status" value="1"/>
</dbReference>
<dbReference type="Proteomes" id="UP000840569">
    <property type="component" value="Unassembled WGS sequence"/>
</dbReference>
<dbReference type="InterPro" id="IPR050221">
    <property type="entry name" value="26S_Proteasome_ATPase"/>
</dbReference>
<name>A0A3T1TEY2_LISMN</name>
<proteinExistence type="inferred from homology"/>
<evidence type="ECO:0000313" key="7">
    <source>
        <dbReference type="EMBL" id="HAC3054467.1"/>
    </source>
</evidence>
<evidence type="ECO:0000256" key="2">
    <source>
        <dbReference type="ARBA" id="ARBA00022741"/>
    </source>
</evidence>
<dbReference type="EMBL" id="DAAHYZ010000019">
    <property type="protein sequence ID" value="HAB7723418.1"/>
    <property type="molecule type" value="Genomic_DNA"/>
</dbReference>
<dbReference type="RefSeq" id="WP_014601816.1">
    <property type="nucleotide sequence ID" value="NC_021823.1"/>
</dbReference>
<dbReference type="PANTHER" id="PTHR23073">
    <property type="entry name" value="26S PROTEASOME REGULATORY SUBUNIT"/>
    <property type="match status" value="1"/>
</dbReference>
<evidence type="ECO:0000256" key="3">
    <source>
        <dbReference type="ARBA" id="ARBA00022840"/>
    </source>
</evidence>
<sequence>MYSEILKIIEGGISHDKQKVINYSKRLAEYLIKDGQKNVGNKINKLIAENNTSLTTLDGLSSKPFDKDTKVDMVDIFIPTESKESLIFNEIVENEVLDFINSYLNRDKLIMAGIDFNNHLLLYGKPGTGKTSLAKFISLQTGLPLITARLDGIVSSLLGSTAKNIRKVFDYASQRPCILFLDEFDVLAKIRDDKNELGELKRVVNSLLQNMDNFNEDSILIAATNHEKLLDEAVWRRFDKIIKLDLPDKKLRKDLILEYSSVMETNFSDDQKKLTELADVTDGYSPADIKNVVLSAAKKTLIRNDEILNYSQLLCEIFLREHIGEDSMDEPIKYLLQHKVSQKEVSATLNVSLRKIRNLLKEEE</sequence>
<dbReference type="InterPro" id="IPR003593">
    <property type="entry name" value="AAA+_ATPase"/>
</dbReference>
<dbReference type="Gene3D" id="3.40.50.300">
    <property type="entry name" value="P-loop containing nucleotide triphosphate hydrolases"/>
    <property type="match status" value="1"/>
</dbReference>
<dbReference type="InterPro" id="IPR003959">
    <property type="entry name" value="ATPase_AAA_core"/>
</dbReference>
<evidence type="ECO:0000313" key="6">
    <source>
        <dbReference type="EMBL" id="HAB7723418.1"/>
    </source>
</evidence>
<dbReference type="SMART" id="SM00382">
    <property type="entry name" value="AAA"/>
    <property type="match status" value="1"/>
</dbReference>
<keyword evidence="4" id="KW-0175">Coiled coil</keyword>
<feature type="domain" description="AAA+ ATPase" evidence="5">
    <location>
        <begin position="116"/>
        <end position="248"/>
    </location>
</feature>